<organism evidence="2">
    <name type="scientific">Pyrenophora teres f. teres (strain 0-1)</name>
    <name type="common">Barley net blotch fungus</name>
    <name type="synonym">Drechslera teres f. teres</name>
    <dbReference type="NCBI Taxonomy" id="861557"/>
    <lineage>
        <taxon>Eukaryota</taxon>
        <taxon>Fungi</taxon>
        <taxon>Dikarya</taxon>
        <taxon>Ascomycota</taxon>
        <taxon>Pezizomycotina</taxon>
        <taxon>Dothideomycetes</taxon>
        <taxon>Pleosporomycetidae</taxon>
        <taxon>Pleosporales</taxon>
        <taxon>Pleosporineae</taxon>
        <taxon>Pleosporaceae</taxon>
        <taxon>Pyrenophora</taxon>
    </lineage>
</organism>
<dbReference type="HOGENOM" id="CLU_2832426_0_0_1"/>
<dbReference type="KEGG" id="pte:PTT_15451"/>
<dbReference type="OrthoDB" id="3943628at2759"/>
<proteinExistence type="predicted"/>
<dbReference type="EMBL" id="GL536290">
    <property type="protein sequence ID" value="EFQ88614.1"/>
    <property type="molecule type" value="Genomic_DNA"/>
</dbReference>
<gene>
    <name evidence="1" type="ORF">PTT_15451</name>
</gene>
<keyword evidence="2" id="KW-1185">Reference proteome</keyword>
<dbReference type="AlphaFoldDB" id="E3S085"/>
<evidence type="ECO:0000313" key="1">
    <source>
        <dbReference type="EMBL" id="EFQ88614.1"/>
    </source>
</evidence>
<dbReference type="Proteomes" id="UP000001067">
    <property type="component" value="Unassembled WGS sequence"/>
</dbReference>
<protein>
    <submittedName>
        <fullName evidence="1">Uncharacterized protein</fullName>
    </submittedName>
</protein>
<sequence length="66" mass="7717">MLTHGPPDRRPSFLQALHCNYFVIPLCLCSDTSETLSIVKDWKQRNRLDYYFNYACSPNFSPVENC</sequence>
<reference evidence="1 2" key="1">
    <citation type="journal article" date="2010" name="Genome Biol.">
        <title>A first genome assembly of the barley fungal pathogen Pyrenophora teres f. teres.</title>
        <authorList>
            <person name="Ellwood S.R."/>
            <person name="Liu Z."/>
            <person name="Syme R.A."/>
            <person name="Lai Z."/>
            <person name="Hane J.K."/>
            <person name="Keiper F."/>
            <person name="Moffat C.S."/>
            <person name="Oliver R.P."/>
            <person name="Friesen T.L."/>
        </authorList>
    </citation>
    <scope>NUCLEOTIDE SEQUENCE [LARGE SCALE GENOMIC DNA]</scope>
    <source>
        <strain evidence="1 2">0-1</strain>
    </source>
</reference>
<name>E3S085_PYRTT</name>
<accession>E3S085</accession>
<evidence type="ECO:0000313" key="2">
    <source>
        <dbReference type="Proteomes" id="UP000001067"/>
    </source>
</evidence>